<dbReference type="SMART" id="SM00894">
    <property type="entry name" value="Excalibur"/>
    <property type="match status" value="1"/>
</dbReference>
<evidence type="ECO:0000256" key="2">
    <source>
        <dbReference type="SAM" id="SignalP"/>
    </source>
</evidence>
<comment type="caution">
    <text evidence="4">The sequence shown here is derived from an EMBL/GenBank/DDBJ whole genome shotgun (WGS) entry which is preliminary data.</text>
</comment>
<feature type="signal peptide" evidence="2">
    <location>
        <begin position="1"/>
        <end position="22"/>
    </location>
</feature>
<feature type="compositionally biased region" description="Low complexity" evidence="1">
    <location>
        <begin position="31"/>
        <end position="66"/>
    </location>
</feature>
<dbReference type="InterPro" id="IPR008613">
    <property type="entry name" value="Excalibur_Ca-bd_domain"/>
</dbReference>
<dbReference type="EMBL" id="JBEXPZ010000023">
    <property type="protein sequence ID" value="MET9846607.1"/>
    <property type="molecule type" value="Genomic_DNA"/>
</dbReference>
<dbReference type="PROSITE" id="PS51257">
    <property type="entry name" value="PROKAR_LIPOPROTEIN"/>
    <property type="match status" value="1"/>
</dbReference>
<evidence type="ECO:0000313" key="4">
    <source>
        <dbReference type="EMBL" id="MET9846607.1"/>
    </source>
</evidence>
<accession>A0ABV2UZP3</accession>
<protein>
    <submittedName>
        <fullName evidence="4">Excalibur calcium-binding domain-containing protein</fullName>
    </submittedName>
</protein>
<keyword evidence="5" id="KW-1185">Reference proteome</keyword>
<organism evidence="4 5">
    <name type="scientific">Streptomyces ossamyceticus</name>
    <dbReference type="NCBI Taxonomy" id="249581"/>
    <lineage>
        <taxon>Bacteria</taxon>
        <taxon>Bacillati</taxon>
        <taxon>Actinomycetota</taxon>
        <taxon>Actinomycetes</taxon>
        <taxon>Kitasatosporales</taxon>
        <taxon>Streptomycetaceae</taxon>
        <taxon>Streptomyces</taxon>
    </lineage>
</organism>
<name>A0ABV2UZP3_9ACTN</name>
<feature type="chain" id="PRO_5046161159" evidence="2">
    <location>
        <begin position="23"/>
        <end position="214"/>
    </location>
</feature>
<dbReference type="Pfam" id="PF05901">
    <property type="entry name" value="Excalibur"/>
    <property type="match status" value="1"/>
</dbReference>
<sequence>MNRLVHLGVVPLLAVAVISVSSCGGSDSAPTQSQTTVTQTVTRSTTSALEPTTPAPTSSRPAAPSTVADSSSVVREYFAAINAQDYRRAWDLGGKNLSRSYTAFVDGFATTAHDTVHILNADSDTVSIRLEATQTDGSLRIFEGTYTVHRGTIVAADVRDVTGPEPQPSEASPHYENCDEARAAGAAPLYQGEPGYAPHLDRDGDGVACEPYPP</sequence>
<dbReference type="Proteomes" id="UP001550210">
    <property type="component" value="Unassembled WGS sequence"/>
</dbReference>
<dbReference type="RefSeq" id="WP_355397899.1">
    <property type="nucleotide sequence ID" value="NZ_JBEXPZ010000023.1"/>
</dbReference>
<evidence type="ECO:0000256" key="1">
    <source>
        <dbReference type="SAM" id="MobiDB-lite"/>
    </source>
</evidence>
<reference evidence="4 5" key="1">
    <citation type="submission" date="2024-06" db="EMBL/GenBank/DDBJ databases">
        <title>The Natural Products Discovery Center: Release of the First 8490 Sequenced Strains for Exploring Actinobacteria Biosynthetic Diversity.</title>
        <authorList>
            <person name="Kalkreuter E."/>
            <person name="Kautsar S.A."/>
            <person name="Yang D."/>
            <person name="Bader C.D."/>
            <person name="Teijaro C.N."/>
            <person name="Fluegel L."/>
            <person name="Davis C.M."/>
            <person name="Simpson J.R."/>
            <person name="Lauterbach L."/>
            <person name="Steele A.D."/>
            <person name="Gui C."/>
            <person name="Meng S."/>
            <person name="Li G."/>
            <person name="Viehrig K."/>
            <person name="Ye F."/>
            <person name="Su P."/>
            <person name="Kiefer A.F."/>
            <person name="Nichols A."/>
            <person name="Cepeda A.J."/>
            <person name="Yan W."/>
            <person name="Fan B."/>
            <person name="Jiang Y."/>
            <person name="Adhikari A."/>
            <person name="Zheng C.-J."/>
            <person name="Schuster L."/>
            <person name="Cowan T.M."/>
            <person name="Smanski M.J."/>
            <person name="Chevrette M.G."/>
            <person name="De Carvalho L.P.S."/>
            <person name="Shen B."/>
        </authorList>
    </citation>
    <scope>NUCLEOTIDE SEQUENCE [LARGE SCALE GENOMIC DNA]</scope>
    <source>
        <strain evidence="4 5">NPDC006434</strain>
    </source>
</reference>
<evidence type="ECO:0000313" key="5">
    <source>
        <dbReference type="Proteomes" id="UP001550210"/>
    </source>
</evidence>
<feature type="region of interest" description="Disordered" evidence="1">
    <location>
        <begin position="24"/>
        <end position="67"/>
    </location>
</feature>
<keyword evidence="2" id="KW-0732">Signal</keyword>
<gene>
    <name evidence="4" type="ORF">ABZZ21_18965</name>
</gene>
<feature type="domain" description="Excalibur calcium-binding" evidence="3">
    <location>
        <begin position="174"/>
        <end position="210"/>
    </location>
</feature>
<proteinExistence type="predicted"/>
<feature type="region of interest" description="Disordered" evidence="1">
    <location>
        <begin position="187"/>
        <end position="214"/>
    </location>
</feature>
<evidence type="ECO:0000259" key="3">
    <source>
        <dbReference type="SMART" id="SM00894"/>
    </source>
</evidence>